<dbReference type="PROSITE" id="PS51999">
    <property type="entry name" value="ZF_GRF"/>
    <property type="match status" value="1"/>
</dbReference>
<comment type="caution">
    <text evidence="7">The sequence shown here is derived from an EMBL/GenBank/DDBJ whole genome shotgun (WGS) entry which is preliminary data.</text>
</comment>
<evidence type="ECO:0000256" key="4">
    <source>
        <dbReference type="PROSITE-ProRule" id="PRU01343"/>
    </source>
</evidence>
<protein>
    <recommendedName>
        <fullName evidence="6">GRF-type domain-containing protein</fullName>
    </recommendedName>
</protein>
<proteinExistence type="predicted"/>
<evidence type="ECO:0000256" key="5">
    <source>
        <dbReference type="SAM" id="Phobius"/>
    </source>
</evidence>
<organism evidence="7 8">
    <name type="scientific">Stylosanthes scabra</name>
    <dbReference type="NCBI Taxonomy" id="79078"/>
    <lineage>
        <taxon>Eukaryota</taxon>
        <taxon>Viridiplantae</taxon>
        <taxon>Streptophyta</taxon>
        <taxon>Embryophyta</taxon>
        <taxon>Tracheophyta</taxon>
        <taxon>Spermatophyta</taxon>
        <taxon>Magnoliopsida</taxon>
        <taxon>eudicotyledons</taxon>
        <taxon>Gunneridae</taxon>
        <taxon>Pentapetalae</taxon>
        <taxon>rosids</taxon>
        <taxon>fabids</taxon>
        <taxon>Fabales</taxon>
        <taxon>Fabaceae</taxon>
        <taxon>Papilionoideae</taxon>
        <taxon>50 kb inversion clade</taxon>
        <taxon>dalbergioids sensu lato</taxon>
        <taxon>Dalbergieae</taxon>
        <taxon>Pterocarpus clade</taxon>
        <taxon>Stylosanthes</taxon>
    </lineage>
</organism>
<evidence type="ECO:0000256" key="1">
    <source>
        <dbReference type="ARBA" id="ARBA00022723"/>
    </source>
</evidence>
<dbReference type="InterPro" id="IPR010666">
    <property type="entry name" value="Znf_GRF"/>
</dbReference>
<sequence length="130" mass="14748">MASQNLWSSRSSRCGGSSAQSRRMVICHHGAPVVLRTSGTKENPGRRFWGCVFYEEQCDFFCWADLEQTEEDPEKAKLRRKVISLKLKVKAIEMRLQIAAIVGLVGWVWLISIWIDKLGATTKHGVMPLK</sequence>
<keyword evidence="8" id="KW-1185">Reference proteome</keyword>
<keyword evidence="1" id="KW-0479">Metal-binding</keyword>
<dbReference type="PANTHER" id="PTHR33248">
    <property type="entry name" value="ZINC ION-BINDING PROTEIN"/>
    <property type="match status" value="1"/>
</dbReference>
<dbReference type="Pfam" id="PF06839">
    <property type="entry name" value="Zn_ribbon_GRF"/>
    <property type="match status" value="1"/>
</dbReference>
<dbReference type="EMBL" id="JASCZI010273060">
    <property type="protein sequence ID" value="MED6224151.1"/>
    <property type="molecule type" value="Genomic_DNA"/>
</dbReference>
<evidence type="ECO:0000313" key="8">
    <source>
        <dbReference type="Proteomes" id="UP001341840"/>
    </source>
</evidence>
<accession>A0ABU6ZQ76</accession>
<name>A0ABU6ZQ76_9FABA</name>
<reference evidence="7 8" key="1">
    <citation type="journal article" date="2023" name="Plants (Basel)">
        <title>Bridging the Gap: Combining Genomics and Transcriptomics Approaches to Understand Stylosanthes scabra, an Orphan Legume from the Brazilian Caatinga.</title>
        <authorList>
            <person name="Ferreira-Neto J.R.C."/>
            <person name="da Silva M.D."/>
            <person name="Binneck E."/>
            <person name="de Melo N.F."/>
            <person name="da Silva R.H."/>
            <person name="de Melo A.L.T.M."/>
            <person name="Pandolfi V."/>
            <person name="Bustamante F.O."/>
            <person name="Brasileiro-Vidal A.C."/>
            <person name="Benko-Iseppon A.M."/>
        </authorList>
    </citation>
    <scope>NUCLEOTIDE SEQUENCE [LARGE SCALE GENOMIC DNA]</scope>
    <source>
        <tissue evidence="7">Leaves</tissue>
    </source>
</reference>
<dbReference type="Proteomes" id="UP001341840">
    <property type="component" value="Unassembled WGS sequence"/>
</dbReference>
<feature type="transmembrane region" description="Helical" evidence="5">
    <location>
        <begin position="96"/>
        <end position="115"/>
    </location>
</feature>
<keyword evidence="5" id="KW-0472">Membrane</keyword>
<keyword evidence="5" id="KW-0812">Transmembrane</keyword>
<keyword evidence="3" id="KW-0862">Zinc</keyword>
<feature type="domain" description="GRF-type" evidence="6">
    <location>
        <begin position="27"/>
        <end position="67"/>
    </location>
</feature>
<evidence type="ECO:0000259" key="6">
    <source>
        <dbReference type="PROSITE" id="PS51999"/>
    </source>
</evidence>
<keyword evidence="2 4" id="KW-0863">Zinc-finger</keyword>
<evidence type="ECO:0000313" key="7">
    <source>
        <dbReference type="EMBL" id="MED6224151.1"/>
    </source>
</evidence>
<gene>
    <name evidence="7" type="ORF">PIB30_081062</name>
</gene>
<keyword evidence="5" id="KW-1133">Transmembrane helix</keyword>
<evidence type="ECO:0000256" key="3">
    <source>
        <dbReference type="ARBA" id="ARBA00022833"/>
    </source>
</evidence>
<evidence type="ECO:0000256" key="2">
    <source>
        <dbReference type="ARBA" id="ARBA00022771"/>
    </source>
</evidence>